<keyword evidence="6" id="KW-0238">DNA-binding</keyword>
<dbReference type="InterPro" id="IPR013196">
    <property type="entry name" value="HTH_11"/>
</dbReference>
<keyword evidence="6" id="KW-0805">Transcription regulation</keyword>
<comment type="function">
    <text evidence="6">Acts both as a biotin--[acetyl-CoA-carboxylase] ligase and a repressor.</text>
</comment>
<feature type="binding site" evidence="6">
    <location>
        <position position="189"/>
    </location>
    <ligand>
        <name>biotin</name>
        <dbReference type="ChEBI" id="CHEBI:57586"/>
    </ligand>
</feature>
<evidence type="ECO:0000256" key="6">
    <source>
        <dbReference type="HAMAP-Rule" id="MF_00978"/>
    </source>
</evidence>
<dbReference type="InterPro" id="IPR008988">
    <property type="entry name" value="Transcriptional_repressor_C"/>
</dbReference>
<dbReference type="AlphaFoldDB" id="A0A842HJL1"/>
<gene>
    <name evidence="6" type="primary">birA</name>
    <name evidence="8" type="ORF">H5P28_18745</name>
</gene>
<feature type="binding site" evidence="6">
    <location>
        <begin position="94"/>
        <end position="96"/>
    </location>
    <ligand>
        <name>biotin</name>
        <dbReference type="ChEBI" id="CHEBI:57586"/>
    </ligand>
</feature>
<evidence type="ECO:0000256" key="5">
    <source>
        <dbReference type="ARBA" id="ARBA00047846"/>
    </source>
</evidence>
<dbReference type="RefSeq" id="WP_185677224.1">
    <property type="nucleotide sequence ID" value="NZ_JACHVB010000064.1"/>
</dbReference>
<dbReference type="InterPro" id="IPR036390">
    <property type="entry name" value="WH_DNA-bd_sf"/>
</dbReference>
<dbReference type="Gene3D" id="2.30.30.100">
    <property type="match status" value="1"/>
</dbReference>
<dbReference type="InterPro" id="IPR003142">
    <property type="entry name" value="BPL_C"/>
</dbReference>
<dbReference type="InterPro" id="IPR004143">
    <property type="entry name" value="BPL_LPL_catalytic"/>
</dbReference>
<dbReference type="EMBL" id="JACHVB010000064">
    <property type="protein sequence ID" value="MBC2596310.1"/>
    <property type="molecule type" value="Genomic_DNA"/>
</dbReference>
<dbReference type="Pfam" id="PF08279">
    <property type="entry name" value="HTH_11"/>
    <property type="match status" value="1"/>
</dbReference>
<proteinExistence type="inferred from homology"/>
<evidence type="ECO:0000313" key="9">
    <source>
        <dbReference type="Proteomes" id="UP000546464"/>
    </source>
</evidence>
<organism evidence="8 9">
    <name type="scientific">Ruficoccus amylovorans</name>
    <dbReference type="NCBI Taxonomy" id="1804625"/>
    <lineage>
        <taxon>Bacteria</taxon>
        <taxon>Pseudomonadati</taxon>
        <taxon>Verrucomicrobiota</taxon>
        <taxon>Opitutia</taxon>
        <taxon>Puniceicoccales</taxon>
        <taxon>Cerasicoccaceae</taxon>
        <taxon>Ruficoccus</taxon>
    </lineage>
</organism>
<dbReference type="Gene3D" id="3.30.930.10">
    <property type="entry name" value="Bira Bifunctional Protein, Domain 2"/>
    <property type="match status" value="1"/>
</dbReference>
<keyword evidence="9" id="KW-1185">Reference proteome</keyword>
<dbReference type="HAMAP" id="MF_00978">
    <property type="entry name" value="Bifunct_BirA"/>
    <property type="match status" value="1"/>
</dbReference>
<dbReference type="PANTHER" id="PTHR12835">
    <property type="entry name" value="BIOTIN PROTEIN LIGASE"/>
    <property type="match status" value="1"/>
</dbReference>
<dbReference type="CDD" id="cd16442">
    <property type="entry name" value="BPL"/>
    <property type="match status" value="1"/>
</dbReference>
<keyword evidence="2 6" id="KW-0547">Nucleotide-binding</keyword>
<dbReference type="Pfam" id="PF03099">
    <property type="entry name" value="BPL_LplA_LipB"/>
    <property type="match status" value="1"/>
</dbReference>
<evidence type="ECO:0000256" key="3">
    <source>
        <dbReference type="ARBA" id="ARBA00022840"/>
    </source>
</evidence>
<sequence length="330" mass="36262">MGEVSDAEILAAFLAADGGYVSGSSIAEDTGVSRAAVWGRLERLRTEGFAFEAIRNRGYRLETIPEALHPALLAAHLLRLACPANLHFLAETDSTNTQAERLLAEGEHTPFVVVAGRQTAGRGRRGREWFSQDPGNLTLSLALRPQLPPARMQTFTLWMGLSTSLAINELCGVSLKVKWPNDLHWNGKKVAGMLTEARSDSEMLRDLVFGIGLNVNGVTDEYPPEVRRVAGSLREAVGRVFDLNETAAKLICALQKACDTFLEDCYRETFREQWPLHDALTGQEVTVSLADGEIVGEYLGIDETGTLRLRLPDGQERQFAAGDVTLRKQK</sequence>
<comment type="similarity">
    <text evidence="6">Belongs to the biotin--protein ligase family.</text>
</comment>
<keyword evidence="6" id="KW-0804">Transcription</keyword>
<evidence type="ECO:0000313" key="8">
    <source>
        <dbReference type="EMBL" id="MBC2596310.1"/>
    </source>
</evidence>
<dbReference type="Gene3D" id="1.10.10.10">
    <property type="entry name" value="Winged helix-like DNA-binding domain superfamily/Winged helix DNA-binding domain"/>
    <property type="match status" value="1"/>
</dbReference>
<feature type="binding site" evidence="6">
    <location>
        <position position="118"/>
    </location>
    <ligand>
        <name>biotin</name>
        <dbReference type="ChEBI" id="CHEBI:57586"/>
    </ligand>
</feature>
<dbReference type="GO" id="GO:0006355">
    <property type="term" value="P:regulation of DNA-templated transcription"/>
    <property type="evidence" value="ECO:0007669"/>
    <property type="project" value="UniProtKB-UniRule"/>
</dbReference>
<keyword evidence="3 6" id="KW-0067">ATP-binding</keyword>
<dbReference type="PANTHER" id="PTHR12835:SF5">
    <property type="entry name" value="BIOTIN--PROTEIN LIGASE"/>
    <property type="match status" value="1"/>
</dbReference>
<protein>
    <recommendedName>
        <fullName evidence="6">Bifunctional ligase/repressor BirA</fullName>
    </recommendedName>
    <alternativeName>
        <fullName evidence="6">Biotin--[acetyl-CoA-carboxylase] ligase</fullName>
        <ecNumber evidence="6">6.3.4.15</ecNumber>
    </alternativeName>
    <alternativeName>
        <fullName evidence="6">Biotin--protein ligase</fullName>
    </alternativeName>
    <alternativeName>
        <fullName evidence="6">Biotin-[acetyl-CoA carboxylase] synthetase</fullName>
    </alternativeName>
</protein>
<dbReference type="SUPFAM" id="SSF46785">
    <property type="entry name" value="Winged helix' DNA-binding domain"/>
    <property type="match status" value="1"/>
</dbReference>
<dbReference type="EC" id="6.3.4.15" evidence="6"/>
<feature type="DNA-binding region" description="H-T-H motif" evidence="6">
    <location>
        <begin position="23"/>
        <end position="42"/>
    </location>
</feature>
<dbReference type="NCBIfam" id="TIGR00121">
    <property type="entry name" value="birA_ligase"/>
    <property type="match status" value="1"/>
</dbReference>
<dbReference type="Proteomes" id="UP000546464">
    <property type="component" value="Unassembled WGS sequence"/>
</dbReference>
<keyword evidence="6" id="KW-0678">Repressor</keyword>
<evidence type="ECO:0000256" key="2">
    <source>
        <dbReference type="ARBA" id="ARBA00022741"/>
    </source>
</evidence>
<feature type="binding site" evidence="6">
    <location>
        <begin position="122"/>
        <end position="124"/>
    </location>
    <ligand>
        <name>biotin</name>
        <dbReference type="ChEBI" id="CHEBI:57586"/>
    </ligand>
</feature>
<name>A0A842HJL1_9BACT</name>
<dbReference type="InterPro" id="IPR045864">
    <property type="entry name" value="aa-tRNA-synth_II/BPL/LPL"/>
</dbReference>
<dbReference type="GO" id="GO:0005524">
    <property type="term" value="F:ATP binding"/>
    <property type="evidence" value="ECO:0007669"/>
    <property type="project" value="UniProtKB-UniRule"/>
</dbReference>
<dbReference type="SUPFAM" id="SSF50037">
    <property type="entry name" value="C-terminal domain of transcriptional repressors"/>
    <property type="match status" value="1"/>
</dbReference>
<dbReference type="GO" id="GO:0003677">
    <property type="term" value="F:DNA binding"/>
    <property type="evidence" value="ECO:0007669"/>
    <property type="project" value="UniProtKB-UniRule"/>
</dbReference>
<dbReference type="InterPro" id="IPR030855">
    <property type="entry name" value="Bifunct_BirA"/>
</dbReference>
<comment type="caution">
    <text evidence="8">The sequence shown here is derived from an EMBL/GenBank/DDBJ whole genome shotgun (WGS) entry which is preliminary data.</text>
</comment>
<dbReference type="SUPFAM" id="SSF55681">
    <property type="entry name" value="Class II aaRS and biotin synthetases"/>
    <property type="match status" value="1"/>
</dbReference>
<keyword evidence="4 6" id="KW-0092">Biotin</keyword>
<dbReference type="GO" id="GO:0005737">
    <property type="term" value="C:cytoplasm"/>
    <property type="evidence" value="ECO:0007669"/>
    <property type="project" value="TreeGrafter"/>
</dbReference>
<feature type="domain" description="BPL/LPL catalytic" evidence="7">
    <location>
        <begin position="81"/>
        <end position="262"/>
    </location>
</feature>
<dbReference type="InterPro" id="IPR004408">
    <property type="entry name" value="Biotin_CoA_COase_ligase"/>
</dbReference>
<reference evidence="8 9" key="1">
    <citation type="submission" date="2020-07" db="EMBL/GenBank/DDBJ databases">
        <authorList>
            <person name="Feng X."/>
        </authorList>
    </citation>
    <scope>NUCLEOTIDE SEQUENCE [LARGE SCALE GENOMIC DNA]</scope>
    <source>
        <strain evidence="8 9">JCM31066</strain>
    </source>
</reference>
<keyword evidence="1 6" id="KW-0436">Ligase</keyword>
<dbReference type="GO" id="GO:0004077">
    <property type="term" value="F:biotin--[biotin carboxyl-carrier protein] ligase activity"/>
    <property type="evidence" value="ECO:0007669"/>
    <property type="project" value="UniProtKB-UniRule"/>
</dbReference>
<evidence type="ECO:0000256" key="1">
    <source>
        <dbReference type="ARBA" id="ARBA00022598"/>
    </source>
</evidence>
<dbReference type="Pfam" id="PF02237">
    <property type="entry name" value="BPL_C"/>
    <property type="match status" value="1"/>
</dbReference>
<evidence type="ECO:0000256" key="4">
    <source>
        <dbReference type="ARBA" id="ARBA00023267"/>
    </source>
</evidence>
<evidence type="ECO:0000259" key="7">
    <source>
        <dbReference type="PROSITE" id="PS51733"/>
    </source>
</evidence>
<accession>A0A842HJL1</accession>
<dbReference type="InterPro" id="IPR036388">
    <property type="entry name" value="WH-like_DNA-bd_sf"/>
</dbReference>
<dbReference type="PROSITE" id="PS51733">
    <property type="entry name" value="BPL_LPL_CATALYTIC"/>
    <property type="match status" value="1"/>
</dbReference>
<comment type="catalytic activity">
    <reaction evidence="5 6">
        <text>biotin + L-lysyl-[protein] + ATP = N(6)-biotinyl-L-lysyl-[protein] + AMP + diphosphate + H(+)</text>
        <dbReference type="Rhea" id="RHEA:11756"/>
        <dbReference type="Rhea" id="RHEA-COMP:9752"/>
        <dbReference type="Rhea" id="RHEA-COMP:10505"/>
        <dbReference type="ChEBI" id="CHEBI:15378"/>
        <dbReference type="ChEBI" id="CHEBI:29969"/>
        <dbReference type="ChEBI" id="CHEBI:30616"/>
        <dbReference type="ChEBI" id="CHEBI:33019"/>
        <dbReference type="ChEBI" id="CHEBI:57586"/>
        <dbReference type="ChEBI" id="CHEBI:83144"/>
        <dbReference type="ChEBI" id="CHEBI:456215"/>
        <dbReference type="EC" id="6.3.4.15"/>
    </reaction>
</comment>